<feature type="compositionally biased region" description="Low complexity" evidence="1">
    <location>
        <begin position="96"/>
        <end position="105"/>
    </location>
</feature>
<proteinExistence type="predicted"/>
<sequence length="141" mass="15975">MSDLDDFMAENTPTFRSKLQPYLSDIQILWQHGYSEPDILRYLSEKKMLVVTRKTLHAFIVKNIQPKTPTPQTVVEPPKPIIHQKEKAVSPPNAPAPKNTPNTQNSEVSTEQEKPTPTDKPKLKKGIKKFDWKNATSDGLA</sequence>
<dbReference type="EMBL" id="UFSO01000002">
    <property type="protein sequence ID" value="SSY70677.1"/>
    <property type="molecule type" value="Genomic_DNA"/>
</dbReference>
<protein>
    <submittedName>
        <fullName evidence="2">Uncharacterized protein</fullName>
    </submittedName>
</protein>
<organism evidence="2 3">
    <name type="scientific">Alysiella crassa</name>
    <dbReference type="NCBI Taxonomy" id="153491"/>
    <lineage>
        <taxon>Bacteria</taxon>
        <taxon>Pseudomonadati</taxon>
        <taxon>Pseudomonadota</taxon>
        <taxon>Betaproteobacteria</taxon>
        <taxon>Neisseriales</taxon>
        <taxon>Neisseriaceae</taxon>
        <taxon>Alysiella</taxon>
    </lineage>
</organism>
<evidence type="ECO:0000313" key="2">
    <source>
        <dbReference type="EMBL" id="SSY70677.1"/>
    </source>
</evidence>
<evidence type="ECO:0000256" key="1">
    <source>
        <dbReference type="SAM" id="MobiDB-lite"/>
    </source>
</evidence>
<keyword evidence="3" id="KW-1185">Reference proteome</keyword>
<accession>A0A376BLM4</accession>
<feature type="region of interest" description="Disordered" evidence="1">
    <location>
        <begin position="65"/>
        <end position="141"/>
    </location>
</feature>
<name>A0A376BLM4_9NEIS</name>
<feature type="compositionally biased region" description="Basic and acidic residues" evidence="1">
    <location>
        <begin position="111"/>
        <end position="121"/>
    </location>
</feature>
<evidence type="ECO:0000313" key="3">
    <source>
        <dbReference type="Proteomes" id="UP000254209"/>
    </source>
</evidence>
<reference evidence="2 3" key="1">
    <citation type="submission" date="2018-06" db="EMBL/GenBank/DDBJ databases">
        <authorList>
            <consortium name="Pathogen Informatics"/>
            <person name="Doyle S."/>
        </authorList>
    </citation>
    <scope>NUCLEOTIDE SEQUENCE [LARGE SCALE GENOMIC DNA]</scope>
    <source>
        <strain evidence="2 3">NCTC10283</strain>
    </source>
</reference>
<gene>
    <name evidence="2" type="ORF">NCTC10283_00786</name>
</gene>
<dbReference type="RefSeq" id="WP_034292924.1">
    <property type="nucleotide sequence ID" value="NZ_CP091519.2"/>
</dbReference>
<dbReference type="Proteomes" id="UP000254209">
    <property type="component" value="Unassembled WGS sequence"/>
</dbReference>
<dbReference type="AlphaFoldDB" id="A0A376BLM4"/>
<dbReference type="STRING" id="1120980.GCA_000745955_01348"/>